<dbReference type="Proteomes" id="UP000064967">
    <property type="component" value="Chromosome"/>
</dbReference>
<proteinExistence type="predicted"/>
<dbReference type="SUPFAM" id="SSF48452">
    <property type="entry name" value="TPR-like"/>
    <property type="match status" value="1"/>
</dbReference>
<evidence type="ECO:0000313" key="5">
    <source>
        <dbReference type="Proteomes" id="UP000064967"/>
    </source>
</evidence>
<feature type="region of interest" description="Disordered" evidence="2">
    <location>
        <begin position="35"/>
        <end position="55"/>
    </location>
</feature>
<evidence type="ECO:0000256" key="1">
    <source>
        <dbReference type="PROSITE-ProRule" id="PRU00339"/>
    </source>
</evidence>
<dbReference type="AlphaFoldDB" id="A0A0K1PK17"/>
<keyword evidence="5" id="KW-1185">Reference proteome</keyword>
<feature type="compositionally biased region" description="Low complexity" evidence="2">
    <location>
        <begin position="41"/>
        <end position="53"/>
    </location>
</feature>
<dbReference type="PATRIC" id="fig|1391654.3.peg.410"/>
<dbReference type="InterPro" id="IPR019734">
    <property type="entry name" value="TPR_rpt"/>
</dbReference>
<dbReference type="KEGG" id="llu:AKJ09_00395"/>
<dbReference type="RefSeq" id="WP_146645440.1">
    <property type="nucleotide sequence ID" value="NZ_CP012333.1"/>
</dbReference>
<gene>
    <name evidence="4" type="ORF">AKJ09_00395</name>
</gene>
<evidence type="ECO:0000256" key="2">
    <source>
        <dbReference type="SAM" id="MobiDB-lite"/>
    </source>
</evidence>
<dbReference type="PROSITE" id="PS50005">
    <property type="entry name" value="TPR"/>
    <property type="match status" value="1"/>
</dbReference>
<dbReference type="STRING" id="1391654.AKJ09_00395"/>
<evidence type="ECO:0000313" key="4">
    <source>
        <dbReference type="EMBL" id="AKU93731.1"/>
    </source>
</evidence>
<reference evidence="4 5" key="1">
    <citation type="submission" date="2015-08" db="EMBL/GenBank/DDBJ databases">
        <authorList>
            <person name="Babu N.S."/>
            <person name="Beckwith C.J."/>
            <person name="Beseler K.G."/>
            <person name="Brison A."/>
            <person name="Carone J.V."/>
            <person name="Caskin T.P."/>
            <person name="Diamond M."/>
            <person name="Durham M.E."/>
            <person name="Foxe J.M."/>
            <person name="Go M."/>
            <person name="Henderson B.A."/>
            <person name="Jones I.B."/>
            <person name="McGettigan J.A."/>
            <person name="Micheletti S.J."/>
            <person name="Nasrallah M.E."/>
            <person name="Ortiz D."/>
            <person name="Piller C.R."/>
            <person name="Privatt S.R."/>
            <person name="Schneider S.L."/>
            <person name="Sharp S."/>
            <person name="Smith T.C."/>
            <person name="Stanton J.D."/>
            <person name="Ullery H.E."/>
            <person name="Wilson R.J."/>
            <person name="Serrano M.G."/>
            <person name="Buck G."/>
            <person name="Lee V."/>
            <person name="Wang Y."/>
            <person name="Carvalho R."/>
            <person name="Voegtly L."/>
            <person name="Shi R."/>
            <person name="Duckworth R."/>
            <person name="Johnson A."/>
            <person name="Loviza R."/>
            <person name="Walstead R."/>
            <person name="Shah Z."/>
            <person name="Kiflezghi M."/>
            <person name="Wade K."/>
            <person name="Ball S.L."/>
            <person name="Bradley K.W."/>
            <person name="Asai D.J."/>
            <person name="Bowman C.A."/>
            <person name="Russell D.A."/>
            <person name="Pope W.H."/>
            <person name="Jacobs-Sera D."/>
            <person name="Hendrix R.W."/>
            <person name="Hatfull G.F."/>
        </authorList>
    </citation>
    <scope>NUCLEOTIDE SEQUENCE [LARGE SCALE GENOMIC DNA]</scope>
    <source>
        <strain evidence="4 5">DSM 27648</strain>
    </source>
</reference>
<sequence length="928" mass="101762">MRRAHSLRSNWSALSTLALLSLIWPVIAAADQPRRKAQTKSAAPSGASEASEPSGGGAYANALRLARQMHDDKLVAKLLAMQGLAKNASEADLQQVVQAHEIAGTPDVAVDFLRNRIKRFPTEKATRVILAKLLARSGHTNDAIVEWKALVARFGFDALTPQEGHAYARDLSRSGEVDAAYEILQKLRAQMPDDAKEYWEDLATLAWDRDEDADALVAYEKVYHVEPAALHAGQRLFALLSDAHRYDDAVKVALAEHKRTKDGAIVILAAHLRESENDWRGVRAILDSADKAPGNLHESAEYFLLRGELARQAGEGKTALKAYASALALQPDDGAIRAAYLWQALEVADDAEVRVRVVSWRSSARQQEALWMPMAVGLARIGRFEDAVAFFGLELRANPADPRVLLDFSEIFGRLGRRSVSDEMRRRAVAGLRKQMADALKRGRFTQEDLALIESTVSVVRDNDGVPQADRWMSALLGGTGAVEAPPDAQQQPQQPRKALRISGLRVPPGEEEMAADWYLSTGRPDFARPIVERSKTLDMSGRFRRYRLALALVDGDQSQMSRLLAEGGDLPVEDRVHALVSIDREPDAASVISQTLATDVVGAEEPMRDELQRIAERHRRIVRAGANYTLITGLDIAGPEVSMAHDLARGRIIYTASGVRMSDRGGVLVLDQPRFEGDGGALFRRTSARGVTEFGGAFNYQEGTPVVRASFFDQRLVTSRLGITTDVRIGSKIDDTSALRVGAVRNLASVQARYDLTRWYGSIEAEGREDQSRRYEHIAWDALGTAEAGFKILNREPSLSIGGMGQVSQRFNRKVEPADINALIPPRADIARALPPSFELVGGVIHFSRGDVTDRYRPDAAPYPRYDCEAAYGILLPDADPAVHVLCSASVRAPFGVASFLAFYNRGIAGIPNNDSAELALSYAFPF</sequence>
<accession>A0A0K1PK17</accession>
<name>A0A0K1PK17_9BACT</name>
<evidence type="ECO:0000259" key="3">
    <source>
        <dbReference type="Pfam" id="PF24604"/>
    </source>
</evidence>
<dbReference type="InterPro" id="IPR011990">
    <property type="entry name" value="TPR-like_helical_dom_sf"/>
</dbReference>
<dbReference type="Pfam" id="PF13429">
    <property type="entry name" value="TPR_15"/>
    <property type="match status" value="1"/>
</dbReference>
<organism evidence="4 5">
    <name type="scientific">Labilithrix luteola</name>
    <dbReference type="NCBI Taxonomy" id="1391654"/>
    <lineage>
        <taxon>Bacteria</taxon>
        <taxon>Pseudomonadati</taxon>
        <taxon>Myxococcota</taxon>
        <taxon>Polyangia</taxon>
        <taxon>Polyangiales</taxon>
        <taxon>Labilitrichaceae</taxon>
        <taxon>Labilithrix</taxon>
    </lineage>
</organism>
<dbReference type="Gene3D" id="1.25.40.10">
    <property type="entry name" value="Tetratricopeptide repeat domain"/>
    <property type="match status" value="2"/>
</dbReference>
<keyword evidence="1" id="KW-0802">TPR repeat</keyword>
<dbReference type="OrthoDB" id="8565469at2"/>
<feature type="repeat" description="TPR" evidence="1">
    <location>
        <begin position="300"/>
        <end position="333"/>
    </location>
</feature>
<feature type="domain" description="PelB C-terminal" evidence="3">
    <location>
        <begin position="623"/>
        <end position="882"/>
    </location>
</feature>
<protein>
    <submittedName>
        <fullName evidence="4">Extracellular Matrix protein PelB</fullName>
    </submittedName>
</protein>
<dbReference type="Pfam" id="PF24604">
    <property type="entry name" value="B-barrel_PelB_C"/>
    <property type="match status" value="1"/>
</dbReference>
<dbReference type="InterPro" id="IPR057306">
    <property type="entry name" value="B-barrel_PelB_C"/>
</dbReference>
<dbReference type="EMBL" id="CP012333">
    <property type="protein sequence ID" value="AKU93731.1"/>
    <property type="molecule type" value="Genomic_DNA"/>
</dbReference>